<proteinExistence type="predicted"/>
<organism evidence="1 2">
    <name type="scientific">Plantactinospora endophytica</name>
    <dbReference type="NCBI Taxonomy" id="673535"/>
    <lineage>
        <taxon>Bacteria</taxon>
        <taxon>Bacillati</taxon>
        <taxon>Actinomycetota</taxon>
        <taxon>Actinomycetes</taxon>
        <taxon>Micromonosporales</taxon>
        <taxon>Micromonosporaceae</taxon>
        <taxon>Plantactinospora</taxon>
    </lineage>
</organism>
<gene>
    <name evidence="1" type="ORF">Pen02_75800</name>
</gene>
<reference evidence="1 2" key="1">
    <citation type="submission" date="2021-01" db="EMBL/GenBank/DDBJ databases">
        <title>Whole genome shotgun sequence of Plantactinospora endophytica NBRC 110450.</title>
        <authorList>
            <person name="Komaki H."/>
            <person name="Tamura T."/>
        </authorList>
    </citation>
    <scope>NUCLEOTIDE SEQUENCE [LARGE SCALE GENOMIC DNA]</scope>
    <source>
        <strain evidence="1 2">NBRC 110450</strain>
    </source>
</reference>
<accession>A0ABQ4ED95</accession>
<evidence type="ECO:0000313" key="2">
    <source>
        <dbReference type="Proteomes" id="UP000646749"/>
    </source>
</evidence>
<dbReference type="Proteomes" id="UP000646749">
    <property type="component" value="Unassembled WGS sequence"/>
</dbReference>
<protein>
    <submittedName>
        <fullName evidence="1">Uncharacterized protein</fullName>
    </submittedName>
</protein>
<comment type="caution">
    <text evidence="1">The sequence shown here is derived from an EMBL/GenBank/DDBJ whole genome shotgun (WGS) entry which is preliminary data.</text>
</comment>
<evidence type="ECO:0000313" key="1">
    <source>
        <dbReference type="EMBL" id="GIG92644.1"/>
    </source>
</evidence>
<dbReference type="EMBL" id="BONW01000045">
    <property type="protein sequence ID" value="GIG92644.1"/>
    <property type="molecule type" value="Genomic_DNA"/>
</dbReference>
<name>A0ABQ4ED95_9ACTN</name>
<keyword evidence="2" id="KW-1185">Reference proteome</keyword>
<sequence>MAPPSGVLKFSSYRNVQPGRVGSSAARAAVLVAVVAVVVAPAGAVPAAAGDAVAAGVAVTSATRVAVATVQTDLRVP</sequence>